<evidence type="ECO:0000313" key="1">
    <source>
        <dbReference type="EMBL" id="MEQ2485892.1"/>
    </source>
</evidence>
<name>A0ABV1FNC4_9BACT</name>
<sequence>MFRKDVKPLSEVLSQFLRQEGLETPLLQRRLVDAWDTIVGPTIAQYTSDKFIQNQVLFVKIVNPALRQDLSMMRTELVKRLNNAVGSQIITEVRIY</sequence>
<evidence type="ECO:0000313" key="2">
    <source>
        <dbReference type="Proteomes" id="UP001487296"/>
    </source>
</evidence>
<dbReference type="Pfam" id="PF05258">
    <property type="entry name" value="DciA"/>
    <property type="match status" value="1"/>
</dbReference>
<keyword evidence="2" id="KW-1185">Reference proteome</keyword>
<protein>
    <submittedName>
        <fullName evidence="1">DUF721 domain-containing protein</fullName>
    </submittedName>
</protein>
<reference evidence="1 2" key="1">
    <citation type="submission" date="2024-04" db="EMBL/GenBank/DDBJ databases">
        <title>Human intestinal bacterial collection.</title>
        <authorList>
            <person name="Pauvert C."/>
            <person name="Hitch T.C.A."/>
            <person name="Clavel T."/>
        </authorList>
    </citation>
    <scope>NUCLEOTIDE SEQUENCE [LARGE SCALE GENOMIC DNA]</scope>
    <source>
        <strain evidence="1 2">CLA-AA-H145</strain>
    </source>
</reference>
<dbReference type="PANTHER" id="PTHR36456:SF1">
    <property type="entry name" value="UPF0232 PROTEIN SCO3875"/>
    <property type="match status" value="1"/>
</dbReference>
<dbReference type="InterPro" id="IPR007922">
    <property type="entry name" value="DciA-like"/>
</dbReference>
<proteinExistence type="predicted"/>
<accession>A0ABV1FNC4</accession>
<dbReference type="RefSeq" id="WP_215758960.1">
    <property type="nucleotide sequence ID" value="NZ_JAHKBE010000004.1"/>
</dbReference>
<gene>
    <name evidence="1" type="ORF">AAAT34_02340</name>
</gene>
<dbReference type="EMBL" id="JBBNFP010000005">
    <property type="protein sequence ID" value="MEQ2485892.1"/>
    <property type="molecule type" value="Genomic_DNA"/>
</dbReference>
<organism evidence="1 2">
    <name type="scientific">Hallella faecis</name>
    <dbReference type="NCBI Taxonomy" id="2841596"/>
    <lineage>
        <taxon>Bacteria</taxon>
        <taxon>Pseudomonadati</taxon>
        <taxon>Bacteroidota</taxon>
        <taxon>Bacteroidia</taxon>
        <taxon>Bacteroidales</taxon>
        <taxon>Prevotellaceae</taxon>
        <taxon>Hallella</taxon>
    </lineage>
</organism>
<dbReference type="Proteomes" id="UP001487296">
    <property type="component" value="Unassembled WGS sequence"/>
</dbReference>
<comment type="caution">
    <text evidence="1">The sequence shown here is derived from an EMBL/GenBank/DDBJ whole genome shotgun (WGS) entry which is preliminary data.</text>
</comment>
<dbReference type="PANTHER" id="PTHR36456">
    <property type="entry name" value="UPF0232 PROTEIN SCO3875"/>
    <property type="match status" value="1"/>
</dbReference>